<evidence type="ECO:0000313" key="2">
    <source>
        <dbReference type="Proteomes" id="UP000324285"/>
    </source>
</evidence>
<sequence length="133" mass="15528">MQSRRELIAYHSVIEIHQWIEDVFTGKNEYDASLEKLLGSFSESFTMVTIGGQTANFSQVESLFHKNIGRFPDLRIAIDGYEMLLNAPHGVMCRYRETHHNAGEVLTRWSVVMIELDKDKPRWRYLHETKIAE</sequence>
<name>A0A5C1NFK7_9GAMM</name>
<dbReference type="OrthoDB" id="8912060at2"/>
<reference evidence="1" key="1">
    <citation type="submission" date="2021-02" db="EMBL/GenBank/DDBJ databases">
        <title>Strain Y2R2, a novel species of the genus Halomonas.</title>
        <authorList>
            <person name="Huang H."/>
        </authorList>
    </citation>
    <scope>NUCLEOTIDE SEQUENCE</scope>
    <source>
        <strain evidence="1">Y2R2</strain>
    </source>
</reference>
<dbReference type="Proteomes" id="UP000324285">
    <property type="component" value="Chromosome"/>
</dbReference>
<dbReference type="KEGG" id="hbh:E4T21_05050"/>
<accession>A0A5C1NFK7</accession>
<organism evidence="1 2">
    <name type="scientific">Halomonas binhaiensis</name>
    <dbReference type="NCBI Taxonomy" id="2562282"/>
    <lineage>
        <taxon>Bacteria</taxon>
        <taxon>Pseudomonadati</taxon>
        <taxon>Pseudomonadota</taxon>
        <taxon>Gammaproteobacteria</taxon>
        <taxon>Oceanospirillales</taxon>
        <taxon>Halomonadaceae</taxon>
        <taxon>Halomonas</taxon>
    </lineage>
</organism>
<proteinExistence type="predicted"/>
<dbReference type="RefSeq" id="WP_149284002.1">
    <property type="nucleotide sequence ID" value="NZ_CP038437.2"/>
</dbReference>
<dbReference type="Gene3D" id="3.10.450.50">
    <property type="match status" value="1"/>
</dbReference>
<dbReference type="SUPFAM" id="SSF54427">
    <property type="entry name" value="NTF2-like"/>
    <property type="match status" value="1"/>
</dbReference>
<dbReference type="AlphaFoldDB" id="A0A5C1NFK7"/>
<evidence type="ECO:0008006" key="3">
    <source>
        <dbReference type="Google" id="ProtNLM"/>
    </source>
</evidence>
<gene>
    <name evidence="1" type="ORF">E4T21_05050</name>
</gene>
<dbReference type="EMBL" id="CP038437">
    <property type="protein sequence ID" value="QEM80987.1"/>
    <property type="molecule type" value="Genomic_DNA"/>
</dbReference>
<keyword evidence="2" id="KW-1185">Reference proteome</keyword>
<dbReference type="InterPro" id="IPR032710">
    <property type="entry name" value="NTF2-like_dom_sf"/>
</dbReference>
<evidence type="ECO:0000313" key="1">
    <source>
        <dbReference type="EMBL" id="QEM80987.1"/>
    </source>
</evidence>
<protein>
    <recommendedName>
        <fullName evidence="3">DUF4440 domain-containing protein</fullName>
    </recommendedName>
</protein>